<accession>A0A6M4IQE1</accession>
<evidence type="ECO:0000313" key="2">
    <source>
        <dbReference type="EMBL" id="QJR36923.1"/>
    </source>
</evidence>
<dbReference type="Pfam" id="PF03783">
    <property type="entry name" value="CsgG"/>
    <property type="match status" value="1"/>
</dbReference>
<dbReference type="AlphaFoldDB" id="A0A6M4IQE1"/>
<sequence length="245" mass="25909">MIAASLVRRTRRALAVTALTVPLAIATAGAQGTPSTRPTVAVMYFTNGAISNNAEYAPLSKGLAEMMITELSANTNIRVVERDRLQALLAEQDLGATGRVEKETAAKIGKTLGALHMLMGSFVIDTKQRIRMDVRAINTETSELEYATSVTGKADNMLELLGALGTKLNAGLKLPAVPSGFQEGAAVGAKGPNQLRSMMLISRALEAQDKKNSTQAVALYKEAVQANPNNARAKTLLASAERSAK</sequence>
<reference evidence="2 3" key="1">
    <citation type="submission" date="2020-05" db="EMBL/GenBank/DDBJ databases">
        <title>Complete genome sequence of Gemmatimonas greenlandica TET16.</title>
        <authorList>
            <person name="Zeng Y."/>
        </authorList>
    </citation>
    <scope>NUCLEOTIDE SEQUENCE [LARGE SCALE GENOMIC DNA]</scope>
    <source>
        <strain evidence="2 3">TET16</strain>
    </source>
</reference>
<dbReference type="EMBL" id="CP053085">
    <property type="protein sequence ID" value="QJR36923.1"/>
    <property type="molecule type" value="Genomic_DNA"/>
</dbReference>
<keyword evidence="1" id="KW-0732">Signal</keyword>
<name>A0A6M4IQE1_9BACT</name>
<feature type="chain" id="PRO_5026930400" description="Curli production assembly/transport component CsgG" evidence="1">
    <location>
        <begin position="31"/>
        <end position="245"/>
    </location>
</feature>
<dbReference type="RefSeq" id="WP_171226356.1">
    <property type="nucleotide sequence ID" value="NZ_CP053085.1"/>
</dbReference>
<organism evidence="2 3">
    <name type="scientific">Gemmatimonas groenlandica</name>
    <dbReference type="NCBI Taxonomy" id="2732249"/>
    <lineage>
        <taxon>Bacteria</taxon>
        <taxon>Pseudomonadati</taxon>
        <taxon>Gemmatimonadota</taxon>
        <taxon>Gemmatimonadia</taxon>
        <taxon>Gemmatimonadales</taxon>
        <taxon>Gemmatimonadaceae</taxon>
        <taxon>Gemmatimonas</taxon>
    </lineage>
</organism>
<protein>
    <recommendedName>
        <fullName evidence="4">Curli production assembly/transport component CsgG</fullName>
    </recommendedName>
</protein>
<dbReference type="InterPro" id="IPR005534">
    <property type="entry name" value="Curli_assmbl/transp-comp_CsgG"/>
</dbReference>
<dbReference type="GO" id="GO:0030288">
    <property type="term" value="C:outer membrane-bounded periplasmic space"/>
    <property type="evidence" value="ECO:0007669"/>
    <property type="project" value="InterPro"/>
</dbReference>
<gene>
    <name evidence="2" type="ORF">HKW67_16075</name>
</gene>
<dbReference type="KEGG" id="ggr:HKW67_16075"/>
<evidence type="ECO:0008006" key="4">
    <source>
        <dbReference type="Google" id="ProtNLM"/>
    </source>
</evidence>
<proteinExistence type="predicted"/>
<feature type="signal peptide" evidence="1">
    <location>
        <begin position="1"/>
        <end position="30"/>
    </location>
</feature>
<keyword evidence="3" id="KW-1185">Reference proteome</keyword>
<evidence type="ECO:0000256" key="1">
    <source>
        <dbReference type="SAM" id="SignalP"/>
    </source>
</evidence>
<dbReference type="Gene3D" id="3.40.50.10610">
    <property type="entry name" value="ABC-type transport auxiliary lipoprotein component"/>
    <property type="match status" value="1"/>
</dbReference>
<dbReference type="Proteomes" id="UP000500938">
    <property type="component" value="Chromosome"/>
</dbReference>
<evidence type="ECO:0000313" key="3">
    <source>
        <dbReference type="Proteomes" id="UP000500938"/>
    </source>
</evidence>